<comment type="caution">
    <text evidence="7">The sequence shown here is derived from an EMBL/GenBank/DDBJ whole genome shotgun (WGS) entry which is preliminary data.</text>
</comment>
<dbReference type="InterPro" id="IPR032861">
    <property type="entry name" value="TAXi_N"/>
</dbReference>
<dbReference type="Pfam" id="PF14541">
    <property type="entry name" value="TAXi_C"/>
    <property type="match status" value="1"/>
</dbReference>
<comment type="similarity">
    <text evidence="2">Belongs to the peptidase A1 family.</text>
</comment>
<accession>A0A9Q0H6Q5</accession>
<name>A0A9Q0H6Q5_9MAGN</name>
<dbReference type="InterPro" id="IPR001461">
    <property type="entry name" value="Aspartic_peptidase_A1"/>
</dbReference>
<evidence type="ECO:0000256" key="3">
    <source>
        <dbReference type="ARBA" id="ARBA00022525"/>
    </source>
</evidence>
<evidence type="ECO:0000256" key="5">
    <source>
        <dbReference type="SAM" id="SignalP"/>
    </source>
</evidence>
<dbReference type="Proteomes" id="UP001141806">
    <property type="component" value="Unassembled WGS sequence"/>
</dbReference>
<sequence>MASSLHLCLLFSLFLFLNSSIAQNSTARPHTLVLPLTKDKQTLQYITTIYHGTPLTAVNLALDLGNHFVFMSCHYTSSTFTIPHCGSPQCSIAKAYCHHLCASSSPPAFCGPNNTCVLLPLNSFTQTNDAGSVAEDAVAVRSADGNVITDPHFIFSCAPQDVLSGLDSGTQGIAGLGRSQIALPSQLISEFGLTQKFAVCLPEETTMSITQSPAGVMFIGNGPYMFLPNVNVSLIYTQLLTNPVSTSGTNFKKEASVEYFIPMKSIKINGKDLFVSSSSFEIHKSGSGGVKISTVAPYTTLSRAIYKVFTNAFVKEAEAMNMSRVAAVEPFRVCFSTNNVLSTRVGPAVPTVDLVLENVDSTGVVDWMIFGANSMVQVKDDVLCLGFMKANKKSTVTTKVKAAIVIGGYQLENNLLEFDLAKSILGFSSSLLFSQTTCANYNFTSTA</sequence>
<dbReference type="InterPro" id="IPR032799">
    <property type="entry name" value="TAXi_C"/>
</dbReference>
<gene>
    <name evidence="7" type="ORF">NE237_020478</name>
</gene>
<feature type="chain" id="PRO_5040423663" description="Peptidase A1 domain-containing protein" evidence="5">
    <location>
        <begin position="23"/>
        <end position="447"/>
    </location>
</feature>
<proteinExistence type="inferred from homology"/>
<evidence type="ECO:0000259" key="6">
    <source>
        <dbReference type="PROSITE" id="PS51767"/>
    </source>
</evidence>
<dbReference type="AlphaFoldDB" id="A0A9Q0H6Q5"/>
<dbReference type="GO" id="GO:0005794">
    <property type="term" value="C:Golgi apparatus"/>
    <property type="evidence" value="ECO:0007669"/>
    <property type="project" value="TreeGrafter"/>
</dbReference>
<reference evidence="7" key="1">
    <citation type="journal article" date="2023" name="Plant J.">
        <title>The genome of the king protea, Protea cynaroides.</title>
        <authorList>
            <person name="Chang J."/>
            <person name="Duong T.A."/>
            <person name="Schoeman C."/>
            <person name="Ma X."/>
            <person name="Roodt D."/>
            <person name="Barker N."/>
            <person name="Li Z."/>
            <person name="Van de Peer Y."/>
            <person name="Mizrachi E."/>
        </authorList>
    </citation>
    <scope>NUCLEOTIDE SEQUENCE</scope>
    <source>
        <tissue evidence="7">Young leaves</tissue>
    </source>
</reference>
<protein>
    <recommendedName>
        <fullName evidence="6">Peptidase A1 domain-containing protein</fullName>
    </recommendedName>
</protein>
<feature type="domain" description="Peptidase A1" evidence="6">
    <location>
        <begin position="45"/>
        <end position="428"/>
    </location>
</feature>
<dbReference type="InterPro" id="IPR021109">
    <property type="entry name" value="Peptidase_aspartic_dom_sf"/>
</dbReference>
<evidence type="ECO:0000313" key="8">
    <source>
        <dbReference type="Proteomes" id="UP001141806"/>
    </source>
</evidence>
<evidence type="ECO:0000256" key="1">
    <source>
        <dbReference type="ARBA" id="ARBA00004239"/>
    </source>
</evidence>
<dbReference type="SUPFAM" id="SSF50630">
    <property type="entry name" value="Acid proteases"/>
    <property type="match status" value="1"/>
</dbReference>
<dbReference type="PANTHER" id="PTHR47965">
    <property type="entry name" value="ASPARTYL PROTEASE-RELATED"/>
    <property type="match status" value="1"/>
</dbReference>
<dbReference type="PANTHER" id="PTHR47965:SF22">
    <property type="entry name" value="EUKARYOTIC ASPARTYL PROTEASE FAMILY PROTEIN"/>
    <property type="match status" value="1"/>
</dbReference>
<evidence type="ECO:0000256" key="2">
    <source>
        <dbReference type="ARBA" id="ARBA00007447"/>
    </source>
</evidence>
<dbReference type="GO" id="GO:0005886">
    <property type="term" value="C:plasma membrane"/>
    <property type="evidence" value="ECO:0007669"/>
    <property type="project" value="TreeGrafter"/>
</dbReference>
<dbReference type="EMBL" id="JAMYWD010000009">
    <property type="protein sequence ID" value="KAJ4960568.1"/>
    <property type="molecule type" value="Genomic_DNA"/>
</dbReference>
<evidence type="ECO:0000313" key="7">
    <source>
        <dbReference type="EMBL" id="KAJ4960568.1"/>
    </source>
</evidence>
<evidence type="ECO:0000256" key="4">
    <source>
        <dbReference type="ARBA" id="ARBA00022729"/>
    </source>
</evidence>
<dbReference type="PROSITE" id="PS51767">
    <property type="entry name" value="PEPTIDASE_A1"/>
    <property type="match status" value="1"/>
</dbReference>
<dbReference type="OrthoDB" id="1162128at2759"/>
<feature type="signal peptide" evidence="5">
    <location>
        <begin position="1"/>
        <end position="22"/>
    </location>
</feature>
<keyword evidence="4 5" id="KW-0732">Signal</keyword>
<dbReference type="Gene3D" id="2.40.70.10">
    <property type="entry name" value="Acid Proteases"/>
    <property type="match status" value="2"/>
</dbReference>
<dbReference type="GO" id="GO:0005576">
    <property type="term" value="C:extracellular region"/>
    <property type="evidence" value="ECO:0007669"/>
    <property type="project" value="UniProtKB-SubCell"/>
</dbReference>
<dbReference type="InterPro" id="IPR033121">
    <property type="entry name" value="PEPTIDASE_A1"/>
</dbReference>
<keyword evidence="8" id="KW-1185">Reference proteome</keyword>
<dbReference type="FunFam" id="2.40.70.10:FF:000041">
    <property type="entry name" value="Basic 7S globulin"/>
    <property type="match status" value="1"/>
</dbReference>
<organism evidence="7 8">
    <name type="scientific">Protea cynaroides</name>
    <dbReference type="NCBI Taxonomy" id="273540"/>
    <lineage>
        <taxon>Eukaryota</taxon>
        <taxon>Viridiplantae</taxon>
        <taxon>Streptophyta</taxon>
        <taxon>Embryophyta</taxon>
        <taxon>Tracheophyta</taxon>
        <taxon>Spermatophyta</taxon>
        <taxon>Magnoliopsida</taxon>
        <taxon>Proteales</taxon>
        <taxon>Proteaceae</taxon>
        <taxon>Protea</taxon>
    </lineage>
</organism>
<dbReference type="GO" id="GO:0004190">
    <property type="term" value="F:aspartic-type endopeptidase activity"/>
    <property type="evidence" value="ECO:0007669"/>
    <property type="project" value="InterPro"/>
</dbReference>
<keyword evidence="3" id="KW-0964">Secreted</keyword>
<dbReference type="GO" id="GO:0006508">
    <property type="term" value="P:proteolysis"/>
    <property type="evidence" value="ECO:0007669"/>
    <property type="project" value="InterPro"/>
</dbReference>
<comment type="subcellular location">
    <subcellularLocation>
        <location evidence="1">Secreted</location>
        <location evidence="1">Extracellular space</location>
    </subcellularLocation>
</comment>
<dbReference type="Pfam" id="PF14543">
    <property type="entry name" value="TAXi_N"/>
    <property type="match status" value="1"/>
</dbReference>